<comment type="similarity">
    <text evidence="1">Belongs to the plant LTP family.</text>
</comment>
<sequence>MAGSATATAPPPPAQPTECMTPLIGMMPCMDYLTNLTVLAPPAGCCDGLKSVIRDAPICLCHGMSGDMNSLMPHPVDPVRMIVLPLACGAMLPLQTLFSCNTQQVPPIMPPMPAPALADPPASP</sequence>
<dbReference type="InterPro" id="IPR016140">
    <property type="entry name" value="Bifunc_inhib/LTP/seed_store"/>
</dbReference>
<comment type="caution">
    <text evidence="6">The sequence shown here is derived from an EMBL/GenBank/DDBJ whole genome shotgun (WGS) entry which is preliminary data.</text>
</comment>
<dbReference type="EMBL" id="JACEFO010001666">
    <property type="protein sequence ID" value="KAF8723689.1"/>
    <property type="molecule type" value="Genomic_DNA"/>
</dbReference>
<evidence type="ECO:0000259" key="5">
    <source>
        <dbReference type="Pfam" id="PF14368"/>
    </source>
</evidence>
<protein>
    <recommendedName>
        <fullName evidence="5">Bifunctional inhibitor/plant lipid transfer protein/seed storage helical domain-containing protein</fullName>
    </recommendedName>
</protein>
<evidence type="ECO:0000256" key="4">
    <source>
        <dbReference type="ARBA" id="ARBA00023180"/>
    </source>
</evidence>
<evidence type="ECO:0000256" key="1">
    <source>
        <dbReference type="ARBA" id="ARBA00009748"/>
    </source>
</evidence>
<dbReference type="SUPFAM" id="SSF47699">
    <property type="entry name" value="Bifunctional inhibitor/lipid-transfer protein/seed storage 2S albumin"/>
    <property type="match status" value="1"/>
</dbReference>
<keyword evidence="7" id="KW-1185">Reference proteome</keyword>
<gene>
    <name evidence="6" type="ORF">HU200_021652</name>
</gene>
<name>A0A835EZE6_9POAL</name>
<evidence type="ECO:0000313" key="7">
    <source>
        <dbReference type="Proteomes" id="UP000636709"/>
    </source>
</evidence>
<dbReference type="CDD" id="cd00010">
    <property type="entry name" value="AAI_LTSS"/>
    <property type="match status" value="1"/>
</dbReference>
<dbReference type="InterPro" id="IPR036312">
    <property type="entry name" value="Bifun_inhib/LTP/seed_sf"/>
</dbReference>
<dbReference type="PANTHER" id="PTHR33044">
    <property type="entry name" value="BIFUNCTIONAL INHIBITOR/LIPID-TRANSFER PROTEIN/SEED STORAGE 2S ALBUMIN SUPERFAMILY PROTEIN-RELATED"/>
    <property type="match status" value="1"/>
</dbReference>
<accession>A0A835EZE6</accession>
<keyword evidence="4" id="KW-0325">Glycoprotein</keyword>
<reference evidence="6" key="1">
    <citation type="submission" date="2020-07" db="EMBL/GenBank/DDBJ databases">
        <title>Genome sequence and genetic diversity analysis of an under-domesticated orphan crop, white fonio (Digitaria exilis).</title>
        <authorList>
            <person name="Bennetzen J.L."/>
            <person name="Chen S."/>
            <person name="Ma X."/>
            <person name="Wang X."/>
            <person name="Yssel A.E.J."/>
            <person name="Chaluvadi S.R."/>
            <person name="Johnson M."/>
            <person name="Gangashetty P."/>
            <person name="Hamidou F."/>
            <person name="Sanogo M.D."/>
            <person name="Zwaenepoel A."/>
            <person name="Wallace J."/>
            <person name="Van De Peer Y."/>
            <person name="Van Deynze A."/>
        </authorList>
    </citation>
    <scope>NUCLEOTIDE SEQUENCE</scope>
    <source>
        <tissue evidence="6">Leaves</tissue>
    </source>
</reference>
<dbReference type="Proteomes" id="UP000636709">
    <property type="component" value="Unassembled WGS sequence"/>
</dbReference>
<dbReference type="InterPro" id="IPR043325">
    <property type="entry name" value="LTSS"/>
</dbReference>
<evidence type="ECO:0000256" key="3">
    <source>
        <dbReference type="ARBA" id="ARBA00023157"/>
    </source>
</evidence>
<evidence type="ECO:0000256" key="2">
    <source>
        <dbReference type="ARBA" id="ARBA00022729"/>
    </source>
</evidence>
<organism evidence="6 7">
    <name type="scientific">Digitaria exilis</name>
    <dbReference type="NCBI Taxonomy" id="1010633"/>
    <lineage>
        <taxon>Eukaryota</taxon>
        <taxon>Viridiplantae</taxon>
        <taxon>Streptophyta</taxon>
        <taxon>Embryophyta</taxon>
        <taxon>Tracheophyta</taxon>
        <taxon>Spermatophyta</taxon>
        <taxon>Magnoliopsida</taxon>
        <taxon>Liliopsida</taxon>
        <taxon>Poales</taxon>
        <taxon>Poaceae</taxon>
        <taxon>PACMAD clade</taxon>
        <taxon>Panicoideae</taxon>
        <taxon>Panicodae</taxon>
        <taxon>Paniceae</taxon>
        <taxon>Anthephorinae</taxon>
        <taxon>Digitaria</taxon>
    </lineage>
</organism>
<keyword evidence="2" id="KW-0732">Signal</keyword>
<dbReference type="OrthoDB" id="681759at2759"/>
<evidence type="ECO:0000313" key="6">
    <source>
        <dbReference type="EMBL" id="KAF8723689.1"/>
    </source>
</evidence>
<dbReference type="Gramene" id="Dexi4A01G0010820.1">
    <property type="protein sequence ID" value="Dexi4A01G0010820.1:cds"/>
    <property type="gene ID" value="Dexi4A01G0010820"/>
</dbReference>
<feature type="domain" description="Bifunctional inhibitor/plant lipid transfer protein/seed storage helical" evidence="5">
    <location>
        <begin position="5"/>
        <end position="93"/>
    </location>
</feature>
<proteinExistence type="inferred from homology"/>
<dbReference type="Pfam" id="PF14368">
    <property type="entry name" value="LTP_2"/>
    <property type="match status" value="1"/>
</dbReference>
<keyword evidence="3" id="KW-1015">Disulfide bond</keyword>
<dbReference type="Gene3D" id="1.10.110.10">
    <property type="entry name" value="Plant lipid-transfer and hydrophobic proteins"/>
    <property type="match status" value="1"/>
</dbReference>
<dbReference type="AlphaFoldDB" id="A0A835EZE6"/>